<reference evidence="1 2" key="1">
    <citation type="submission" date="2022-12" db="EMBL/GenBank/DDBJ databases">
        <title>Genomic features and morphological characterization of a novel Knufia sp. strain isolated from spacecraft assembly facility.</title>
        <authorList>
            <person name="Teixeira M."/>
            <person name="Chander A.M."/>
            <person name="Stajich J.E."/>
            <person name="Venkateswaran K."/>
        </authorList>
    </citation>
    <scope>NUCLEOTIDE SEQUENCE [LARGE SCALE GENOMIC DNA]</scope>
    <source>
        <strain evidence="1 2">FJI-L2-BK-P2</strain>
    </source>
</reference>
<protein>
    <submittedName>
        <fullName evidence="1">Uncharacterized protein</fullName>
    </submittedName>
</protein>
<organism evidence="1 2">
    <name type="scientific">Knufia fluminis</name>
    <dbReference type="NCBI Taxonomy" id="191047"/>
    <lineage>
        <taxon>Eukaryota</taxon>
        <taxon>Fungi</taxon>
        <taxon>Dikarya</taxon>
        <taxon>Ascomycota</taxon>
        <taxon>Pezizomycotina</taxon>
        <taxon>Eurotiomycetes</taxon>
        <taxon>Chaetothyriomycetidae</taxon>
        <taxon>Chaetothyriales</taxon>
        <taxon>Trichomeriaceae</taxon>
        <taxon>Knufia</taxon>
    </lineage>
</organism>
<sequence length="80" mass="8521">MANPSHENYISNMIAVGGGNVNDGSYFKERDSSDDWLTTWGLGDDQSGGGPFNPGLVSKTHQITQANKTALQLQMPSPPA</sequence>
<dbReference type="EMBL" id="JAKLMC020000008">
    <property type="protein sequence ID" value="KAK5954392.1"/>
    <property type="molecule type" value="Genomic_DNA"/>
</dbReference>
<accession>A0AAN8I4Q4</accession>
<dbReference type="Proteomes" id="UP001316803">
    <property type="component" value="Unassembled WGS sequence"/>
</dbReference>
<proteinExistence type="predicted"/>
<evidence type="ECO:0000313" key="2">
    <source>
        <dbReference type="Proteomes" id="UP001316803"/>
    </source>
</evidence>
<gene>
    <name evidence="1" type="ORF">OHC33_004114</name>
</gene>
<evidence type="ECO:0000313" key="1">
    <source>
        <dbReference type="EMBL" id="KAK5954392.1"/>
    </source>
</evidence>
<comment type="caution">
    <text evidence="1">The sequence shown here is derived from an EMBL/GenBank/DDBJ whole genome shotgun (WGS) entry which is preliminary data.</text>
</comment>
<dbReference type="AlphaFoldDB" id="A0AAN8I4Q4"/>
<keyword evidence="2" id="KW-1185">Reference proteome</keyword>
<name>A0AAN8I4Q4_9EURO</name>